<dbReference type="InterPro" id="IPR052342">
    <property type="entry name" value="MCH/BMMD"/>
</dbReference>
<dbReference type="GeneID" id="57967959"/>
<feature type="domain" description="MaoC-like" evidence="1">
    <location>
        <begin position="18"/>
        <end position="123"/>
    </location>
</feature>
<dbReference type="SUPFAM" id="SSF54637">
    <property type="entry name" value="Thioesterase/thiol ester dehydrase-isomerase"/>
    <property type="match status" value="1"/>
</dbReference>
<proteinExistence type="predicted"/>
<reference evidence="3" key="1">
    <citation type="submission" date="2019-11" db="EMBL/GenBank/DDBJ databases">
        <authorList>
            <person name="Feng L."/>
        </authorList>
    </citation>
    <scope>NUCLEOTIDE SEQUENCE</scope>
    <source>
        <strain evidence="3">CsymbiosumLFYP84</strain>
    </source>
</reference>
<protein>
    <submittedName>
        <fullName evidence="3">Bifunctional protein PaaZ</fullName>
    </submittedName>
    <submittedName>
        <fullName evidence="2">MaoC/PaaZ C-terminal domain-containing protein</fullName>
    </submittedName>
</protein>
<dbReference type="AlphaFoldDB" id="A0A6N3FKP2"/>
<dbReference type="RefSeq" id="WP_202883094.1">
    <property type="nucleotide sequence ID" value="NZ_CACRUA010000029.1"/>
</dbReference>
<dbReference type="PANTHER" id="PTHR43664">
    <property type="entry name" value="MONOAMINE OXIDASE-RELATED"/>
    <property type="match status" value="1"/>
</dbReference>
<dbReference type="PANTHER" id="PTHR43664:SF1">
    <property type="entry name" value="BETA-METHYLMALYL-COA DEHYDRATASE"/>
    <property type="match status" value="1"/>
</dbReference>
<accession>A0A6N3FKP2</accession>
<dbReference type="InterPro" id="IPR002539">
    <property type="entry name" value="MaoC-like_dom"/>
</dbReference>
<dbReference type="Pfam" id="PF01575">
    <property type="entry name" value="MaoC_dehydratas"/>
    <property type="match status" value="1"/>
</dbReference>
<sequence length="153" mass="17321">MKRTEPLMTYEDVDTGDEFLSPSRTVGESDVFQFAGITGDFNELHTSEAFAESTPYGTRIVHGMLTLAIANGLYVRIGIFKNSVFLGIDRWRFLKPVKIGDTICLRLLIEDKRETKDGKRGIIGMKYEVLNQKDEIVADGVLRRMVDKRGTQE</sequence>
<dbReference type="Gene3D" id="3.10.129.10">
    <property type="entry name" value="Hotdog Thioesterase"/>
    <property type="match status" value="1"/>
</dbReference>
<evidence type="ECO:0000313" key="3">
    <source>
        <dbReference type="EMBL" id="VYU52153.1"/>
    </source>
</evidence>
<evidence type="ECO:0000313" key="2">
    <source>
        <dbReference type="EMBL" id="MDB2000789.1"/>
    </source>
</evidence>
<dbReference type="Proteomes" id="UP001300871">
    <property type="component" value="Unassembled WGS sequence"/>
</dbReference>
<reference evidence="2" key="2">
    <citation type="submission" date="2023-01" db="EMBL/GenBank/DDBJ databases">
        <title>Human gut microbiome strain richness.</title>
        <authorList>
            <person name="Chen-Liaw A."/>
        </authorList>
    </citation>
    <scope>NUCLEOTIDE SEQUENCE</scope>
    <source>
        <strain evidence="2">B1_m1001713B170214d0_201011</strain>
    </source>
</reference>
<dbReference type="EMBL" id="JAQLGM010000025">
    <property type="protein sequence ID" value="MDB2000789.1"/>
    <property type="molecule type" value="Genomic_DNA"/>
</dbReference>
<gene>
    <name evidence="3" type="primary">paaZ</name>
    <name evidence="3" type="ORF">CSLFYP84_02557</name>
    <name evidence="2" type="ORF">PM006_11305</name>
</gene>
<name>A0A6N3FKP2_CLOSY</name>
<evidence type="ECO:0000259" key="1">
    <source>
        <dbReference type="Pfam" id="PF01575"/>
    </source>
</evidence>
<dbReference type="EMBL" id="CACRUA010000029">
    <property type="protein sequence ID" value="VYU52153.1"/>
    <property type="molecule type" value="Genomic_DNA"/>
</dbReference>
<dbReference type="InterPro" id="IPR029069">
    <property type="entry name" value="HotDog_dom_sf"/>
</dbReference>
<organism evidence="3">
    <name type="scientific">Clostridium symbiosum</name>
    <name type="common">Bacteroides symbiosus</name>
    <dbReference type="NCBI Taxonomy" id="1512"/>
    <lineage>
        <taxon>Bacteria</taxon>
        <taxon>Bacillati</taxon>
        <taxon>Bacillota</taxon>
        <taxon>Clostridia</taxon>
        <taxon>Lachnospirales</taxon>
        <taxon>Lachnospiraceae</taxon>
        <taxon>Otoolea</taxon>
    </lineage>
</organism>